<keyword evidence="6" id="KW-1185">Reference proteome</keyword>
<dbReference type="PANTHER" id="PTHR33204:SF29">
    <property type="entry name" value="TRANSCRIPTIONAL REGULATOR"/>
    <property type="match status" value="1"/>
</dbReference>
<dbReference type="Pfam" id="PF01638">
    <property type="entry name" value="HxlR"/>
    <property type="match status" value="1"/>
</dbReference>
<dbReference type="GO" id="GO:0003677">
    <property type="term" value="F:DNA binding"/>
    <property type="evidence" value="ECO:0007669"/>
    <property type="project" value="UniProtKB-KW"/>
</dbReference>
<accession>A0A7K4HNM4</accession>
<keyword evidence="1" id="KW-0805">Transcription regulation</keyword>
<dbReference type="RefSeq" id="WP_176788536.1">
    <property type="nucleotide sequence ID" value="NZ_JABXWR010000001.1"/>
</dbReference>
<dbReference type="Proteomes" id="UP000570823">
    <property type="component" value="Unassembled WGS sequence"/>
</dbReference>
<protein>
    <submittedName>
        <fullName evidence="5">Helix-turn-helix transcriptional regulator</fullName>
    </submittedName>
</protein>
<keyword evidence="3" id="KW-0804">Transcription</keyword>
<dbReference type="Gene3D" id="1.10.10.10">
    <property type="entry name" value="Winged helix-like DNA-binding domain superfamily/Winged helix DNA-binding domain"/>
    <property type="match status" value="1"/>
</dbReference>
<comment type="caution">
    <text evidence="5">The sequence shown here is derived from an EMBL/GenBank/DDBJ whole genome shotgun (WGS) entry which is preliminary data.</text>
</comment>
<dbReference type="InterPro" id="IPR036388">
    <property type="entry name" value="WH-like_DNA-bd_sf"/>
</dbReference>
<dbReference type="SUPFAM" id="SSF46785">
    <property type="entry name" value="Winged helix' DNA-binding domain"/>
    <property type="match status" value="1"/>
</dbReference>
<dbReference type="OrthoDB" id="10490at2157"/>
<dbReference type="InterPro" id="IPR002577">
    <property type="entry name" value="HTH_HxlR"/>
</dbReference>
<organism evidence="5 6">
    <name type="scientific">Methanofollis tationis</name>
    <dbReference type="NCBI Taxonomy" id="81417"/>
    <lineage>
        <taxon>Archaea</taxon>
        <taxon>Methanobacteriati</taxon>
        <taxon>Methanobacteriota</taxon>
        <taxon>Stenosarchaea group</taxon>
        <taxon>Methanomicrobia</taxon>
        <taxon>Methanomicrobiales</taxon>
        <taxon>Methanomicrobiaceae</taxon>
        <taxon>Methanofollis</taxon>
    </lineage>
</organism>
<evidence type="ECO:0000256" key="2">
    <source>
        <dbReference type="ARBA" id="ARBA00023125"/>
    </source>
</evidence>
<sequence>MMKDPSCYLCPVEGTLDVIGGKWKPLIIWFLRKRLLRFSDLRRSIPGITDVMLTKQLRELEEDGVINRKVYNQVPPKVEYSLTPLGMTIIPLLDALCDWAIEHMKIPMIDDDEIVSRDSKKRNKLDKAR</sequence>
<feature type="domain" description="HTH hxlR-type" evidence="4">
    <location>
        <begin position="10"/>
        <end position="108"/>
    </location>
</feature>
<dbReference type="PANTHER" id="PTHR33204">
    <property type="entry name" value="TRANSCRIPTIONAL REGULATOR, MARR FAMILY"/>
    <property type="match status" value="1"/>
</dbReference>
<reference evidence="5 6" key="1">
    <citation type="submission" date="2020-06" db="EMBL/GenBank/DDBJ databases">
        <title>Methanofollis fontis sp. nov., a methanogen isolated from marine sediments near a cold seep at Four-Way Closure Ridge offshore southwestern Taiwan.</title>
        <authorList>
            <person name="Chen S.-C."/>
            <person name="Teng N.-H."/>
            <person name="Lin Y.-S."/>
            <person name="Lai M.-C."/>
            <person name="Chen H.-H."/>
            <person name="Wang C.-C."/>
        </authorList>
    </citation>
    <scope>NUCLEOTIDE SEQUENCE [LARGE SCALE GENOMIC DNA]</scope>
    <source>
        <strain evidence="5 6">DSM 2702</strain>
    </source>
</reference>
<evidence type="ECO:0000259" key="4">
    <source>
        <dbReference type="PROSITE" id="PS51118"/>
    </source>
</evidence>
<evidence type="ECO:0000256" key="3">
    <source>
        <dbReference type="ARBA" id="ARBA00023163"/>
    </source>
</evidence>
<gene>
    <name evidence="5" type="ORF">HWN36_06090</name>
</gene>
<dbReference type="InterPro" id="IPR036390">
    <property type="entry name" value="WH_DNA-bd_sf"/>
</dbReference>
<evidence type="ECO:0000256" key="1">
    <source>
        <dbReference type="ARBA" id="ARBA00023015"/>
    </source>
</evidence>
<dbReference type="AlphaFoldDB" id="A0A7K4HNM4"/>
<keyword evidence="2" id="KW-0238">DNA-binding</keyword>
<dbReference type="PROSITE" id="PS51118">
    <property type="entry name" value="HTH_HXLR"/>
    <property type="match status" value="1"/>
</dbReference>
<proteinExistence type="predicted"/>
<name>A0A7K4HNM4_9EURY</name>
<evidence type="ECO:0000313" key="6">
    <source>
        <dbReference type="Proteomes" id="UP000570823"/>
    </source>
</evidence>
<evidence type="ECO:0000313" key="5">
    <source>
        <dbReference type="EMBL" id="NVO66885.1"/>
    </source>
</evidence>
<dbReference type="EMBL" id="JABXWR010000001">
    <property type="protein sequence ID" value="NVO66885.1"/>
    <property type="molecule type" value="Genomic_DNA"/>
</dbReference>